<evidence type="ECO:0000313" key="3">
    <source>
        <dbReference type="Proteomes" id="UP000219336"/>
    </source>
</evidence>
<dbReference type="Proteomes" id="UP000219336">
    <property type="component" value="Unassembled WGS sequence"/>
</dbReference>
<organism evidence="2 3">
    <name type="scientific">Vibrio thalassae</name>
    <dbReference type="NCBI Taxonomy" id="1243014"/>
    <lineage>
        <taxon>Bacteria</taxon>
        <taxon>Pseudomonadati</taxon>
        <taxon>Pseudomonadota</taxon>
        <taxon>Gammaproteobacteria</taxon>
        <taxon>Vibrionales</taxon>
        <taxon>Vibrionaceae</taxon>
        <taxon>Vibrio</taxon>
    </lineage>
</organism>
<sequence length="531" mass="57662">MKMNRMLAAVTLVLLSGCTTLTKTEDFKKVSEADSAEIHTKLAAERYAKVRTLDRPPQLIEEIVANNDPSWFEDKTAIIVKSMPLSLVLKDVVGSDILLHYGFSVDPNKLITLTFEGTKREALNIISLTADYGFTAKEDSVDIAKFTTKTYVLPTTVGNNSFQIGSSSSGGTEDDALSGQVTTTGGNDGQYANTETNKSNLTDQIYKGIEKILNGEANITTGSNDMVMLQESSANSETLGYAEKIEGVSSIVVRTSPAMMLLIDDYVQSMINELVKSVELEVVVIEYQADDDVELGIDAQLKKAAGRGDWSLDLSTPKISDAIQNLGLGYKATTGSFAGSAAVINALNVTGNVSVRTQQTVKASNHMVQEIDLSSIQSYIATASTSFEGANNDIPTTSIERDEVRDGVKMLAMPSIQEDRVHLKLNGVLSKLLKFDDQEINGVKIRSPRVRQARFNITGAYEYNSTIIVTHMRQETNESTTNNYADIPVGKSGSKTVVDTLVLLTPRKVVSNWSANSVVSKVDAPRLTPKR</sequence>
<dbReference type="OrthoDB" id="5857380at2"/>
<name>A0A240EEX1_9VIBR</name>
<proteinExistence type="predicted"/>
<evidence type="ECO:0008006" key="4">
    <source>
        <dbReference type="Google" id="ProtNLM"/>
    </source>
</evidence>
<dbReference type="AlphaFoldDB" id="A0A240EEX1"/>
<keyword evidence="3" id="KW-1185">Reference proteome</keyword>
<protein>
    <recommendedName>
        <fullName evidence="4">Outer membrane lipoprotein BfpB</fullName>
    </recommendedName>
</protein>
<reference evidence="3" key="1">
    <citation type="submission" date="2016-06" db="EMBL/GenBank/DDBJ databases">
        <authorList>
            <person name="Rodrigo-Torres L."/>
            <person name="Arahal R.D."/>
            <person name="Lucena T."/>
        </authorList>
    </citation>
    <scope>NUCLEOTIDE SEQUENCE [LARGE SCALE GENOMIC DNA]</scope>
    <source>
        <strain evidence="3">CECT8203</strain>
    </source>
</reference>
<evidence type="ECO:0000256" key="1">
    <source>
        <dbReference type="SAM" id="MobiDB-lite"/>
    </source>
</evidence>
<gene>
    <name evidence="2" type="ORF">VTH8203_00833</name>
</gene>
<accession>A0A240EEX1</accession>
<dbReference type="PROSITE" id="PS51257">
    <property type="entry name" value="PROKAR_LIPOPROTEIN"/>
    <property type="match status" value="1"/>
</dbReference>
<feature type="compositionally biased region" description="Polar residues" evidence="1">
    <location>
        <begin position="179"/>
        <end position="195"/>
    </location>
</feature>
<feature type="region of interest" description="Disordered" evidence="1">
    <location>
        <begin position="164"/>
        <end position="195"/>
    </location>
</feature>
<evidence type="ECO:0000313" key="2">
    <source>
        <dbReference type="EMBL" id="SNX47232.1"/>
    </source>
</evidence>
<dbReference type="RefSeq" id="WP_158296046.1">
    <property type="nucleotide sequence ID" value="NZ_JBHSII010000006.1"/>
</dbReference>
<dbReference type="EMBL" id="OANU01000006">
    <property type="protein sequence ID" value="SNX47232.1"/>
    <property type="molecule type" value="Genomic_DNA"/>
</dbReference>